<dbReference type="AlphaFoldDB" id="A0AAD7BEB3"/>
<feature type="transmembrane region" description="Helical" evidence="2">
    <location>
        <begin position="124"/>
        <end position="146"/>
    </location>
</feature>
<organism evidence="3 4">
    <name type="scientific">Roridomyces roridus</name>
    <dbReference type="NCBI Taxonomy" id="1738132"/>
    <lineage>
        <taxon>Eukaryota</taxon>
        <taxon>Fungi</taxon>
        <taxon>Dikarya</taxon>
        <taxon>Basidiomycota</taxon>
        <taxon>Agaricomycotina</taxon>
        <taxon>Agaricomycetes</taxon>
        <taxon>Agaricomycetidae</taxon>
        <taxon>Agaricales</taxon>
        <taxon>Marasmiineae</taxon>
        <taxon>Mycenaceae</taxon>
        <taxon>Roridomyces</taxon>
    </lineage>
</organism>
<protein>
    <recommendedName>
        <fullName evidence="5">Transmembrane protein</fullName>
    </recommendedName>
</protein>
<feature type="compositionally biased region" description="Polar residues" evidence="1">
    <location>
        <begin position="489"/>
        <end position="503"/>
    </location>
</feature>
<sequence>MPTTMLHTLIHGYLIPCFDPWDLGRAQFFSAVGGLAGGAIVTKAWYSLRTTFLPPPHIAVTTPNTVLHSSPSPTPTSTSAASVTATSPITPTSLVTPPSLPSTVPVSSPHLATEFYATLPRLGAWSTIVVGVVVCVAIIGCGTCLLRRCLPSTPRRPHGADVIMADVPQDDAAVEGPAAVAEAVAEAAVAEIDPIVVPRLVDEDDLANAEEPALVDEFAVAAVAHDFLPRLVDQGVQVDPAVIPRFVDEAVQTTQERLVPLLVDVAVQTDTERPLPVLVDEGVQTTPGRPVRAVIDMGIQTEPERPVPQPSPPTPSGSRSLPRRRIPAAATATANSSLVVVRVPSLELVRPVRENHGPLFLTMGRRLAVVNSPELGPVQTGLDAPALSLEAALDVQRTRHTSLRADPSSSSVITLDQGKGKARAVDTPVPTEDSSIGDDSLHFTEEELQAEEPPFAAGESVVHDDSFTLNHVPVNGKAKADSPQGPFNDRTNLQPVPSGSSTPVRERQRHNRRVVQQMVSTGGRSGTEARALFVTRSVTRCLSHGRPHLLSGQGKLFSRPRCALPRRASDADKLRLAGIMMRSRHLLQQSMAVIMG</sequence>
<evidence type="ECO:0000256" key="2">
    <source>
        <dbReference type="SAM" id="Phobius"/>
    </source>
</evidence>
<keyword evidence="4" id="KW-1185">Reference proteome</keyword>
<feature type="region of interest" description="Disordered" evidence="1">
    <location>
        <begin position="400"/>
        <end position="438"/>
    </location>
</feature>
<dbReference type="Proteomes" id="UP001221142">
    <property type="component" value="Unassembled WGS sequence"/>
</dbReference>
<evidence type="ECO:0000313" key="4">
    <source>
        <dbReference type="Proteomes" id="UP001221142"/>
    </source>
</evidence>
<reference evidence="3" key="1">
    <citation type="submission" date="2023-03" db="EMBL/GenBank/DDBJ databases">
        <title>Massive genome expansion in bonnet fungi (Mycena s.s.) driven by repeated elements and novel gene families across ecological guilds.</title>
        <authorList>
            <consortium name="Lawrence Berkeley National Laboratory"/>
            <person name="Harder C.B."/>
            <person name="Miyauchi S."/>
            <person name="Viragh M."/>
            <person name="Kuo A."/>
            <person name="Thoen E."/>
            <person name="Andreopoulos B."/>
            <person name="Lu D."/>
            <person name="Skrede I."/>
            <person name="Drula E."/>
            <person name="Henrissat B."/>
            <person name="Morin E."/>
            <person name="Kohler A."/>
            <person name="Barry K."/>
            <person name="LaButti K."/>
            <person name="Morin E."/>
            <person name="Salamov A."/>
            <person name="Lipzen A."/>
            <person name="Mereny Z."/>
            <person name="Hegedus B."/>
            <person name="Baldrian P."/>
            <person name="Stursova M."/>
            <person name="Weitz H."/>
            <person name="Taylor A."/>
            <person name="Grigoriev I.V."/>
            <person name="Nagy L.G."/>
            <person name="Martin F."/>
            <person name="Kauserud H."/>
        </authorList>
    </citation>
    <scope>NUCLEOTIDE SEQUENCE</scope>
    <source>
        <strain evidence="3">9284</strain>
    </source>
</reference>
<proteinExistence type="predicted"/>
<evidence type="ECO:0000256" key="1">
    <source>
        <dbReference type="SAM" id="MobiDB-lite"/>
    </source>
</evidence>
<keyword evidence="2" id="KW-1133">Transmembrane helix</keyword>
<comment type="caution">
    <text evidence="3">The sequence shown here is derived from an EMBL/GenBank/DDBJ whole genome shotgun (WGS) entry which is preliminary data.</text>
</comment>
<dbReference type="EMBL" id="JARKIF010000019">
    <property type="protein sequence ID" value="KAJ7618481.1"/>
    <property type="molecule type" value="Genomic_DNA"/>
</dbReference>
<keyword evidence="2" id="KW-0812">Transmembrane</keyword>
<feature type="region of interest" description="Disordered" evidence="1">
    <location>
        <begin position="472"/>
        <end position="510"/>
    </location>
</feature>
<name>A0AAD7BEB3_9AGAR</name>
<gene>
    <name evidence="3" type="ORF">FB45DRAFT_168321</name>
</gene>
<keyword evidence="2" id="KW-0472">Membrane</keyword>
<accession>A0AAD7BEB3</accession>
<feature type="compositionally biased region" description="Pro residues" evidence="1">
    <location>
        <begin position="306"/>
        <end position="315"/>
    </location>
</feature>
<feature type="region of interest" description="Disordered" evidence="1">
    <location>
        <begin position="300"/>
        <end position="324"/>
    </location>
</feature>
<evidence type="ECO:0000313" key="3">
    <source>
        <dbReference type="EMBL" id="KAJ7618481.1"/>
    </source>
</evidence>
<evidence type="ECO:0008006" key="5">
    <source>
        <dbReference type="Google" id="ProtNLM"/>
    </source>
</evidence>